<dbReference type="Gene3D" id="2.60.260.40">
    <property type="entry name" value="q5lls5 like domains"/>
    <property type="match status" value="1"/>
</dbReference>
<reference evidence="2" key="1">
    <citation type="submission" date="2021-05" db="UniProtKB">
        <authorList>
            <consortium name="EnsemblPlants"/>
        </authorList>
    </citation>
    <scope>IDENTIFICATION</scope>
    <source>
        <strain evidence="2">subsp. malaccensis</strain>
    </source>
</reference>
<dbReference type="GO" id="GO:0006120">
    <property type="term" value="P:mitochondrial electron transport, NADH to ubiquinone"/>
    <property type="evidence" value="ECO:0000318"/>
    <property type="project" value="GO_Central"/>
</dbReference>
<proteinExistence type="predicted"/>
<dbReference type="InterPro" id="IPR019401">
    <property type="entry name" value="Znf_CHCC"/>
</dbReference>
<dbReference type="FunCoup" id="A0A804INW8">
    <property type="interactions" value="149"/>
</dbReference>
<organism evidence="2 3">
    <name type="scientific">Musa acuminata subsp. malaccensis</name>
    <name type="common">Wild banana</name>
    <name type="synonym">Musa malaccensis</name>
    <dbReference type="NCBI Taxonomy" id="214687"/>
    <lineage>
        <taxon>Eukaryota</taxon>
        <taxon>Viridiplantae</taxon>
        <taxon>Streptophyta</taxon>
        <taxon>Embryophyta</taxon>
        <taxon>Tracheophyta</taxon>
        <taxon>Spermatophyta</taxon>
        <taxon>Magnoliopsida</taxon>
        <taxon>Liliopsida</taxon>
        <taxon>Zingiberales</taxon>
        <taxon>Musaceae</taxon>
        <taxon>Musa</taxon>
    </lineage>
</organism>
<evidence type="ECO:0000313" key="3">
    <source>
        <dbReference type="Proteomes" id="UP000012960"/>
    </source>
</evidence>
<dbReference type="GO" id="GO:0005739">
    <property type="term" value="C:mitochondrion"/>
    <property type="evidence" value="ECO:0007669"/>
    <property type="project" value="GOC"/>
</dbReference>
<dbReference type="InParanoid" id="A0A804INW8"/>
<dbReference type="GO" id="GO:0045271">
    <property type="term" value="C:respiratory chain complex I"/>
    <property type="evidence" value="ECO:0000318"/>
    <property type="project" value="GO_Central"/>
</dbReference>
<accession>A0A804INW8</accession>
<keyword evidence="3" id="KW-1185">Reference proteome</keyword>
<evidence type="ECO:0000259" key="1">
    <source>
        <dbReference type="Pfam" id="PF10276"/>
    </source>
</evidence>
<dbReference type="FunFam" id="2.60.260.40:FF:000001">
    <property type="entry name" value="NADH dehydrogenase [ubiquinone] iron-sulfur protein 6, mitochondrial"/>
    <property type="match status" value="1"/>
</dbReference>
<dbReference type="Proteomes" id="UP000012960">
    <property type="component" value="Unplaced"/>
</dbReference>
<name>A0A804INW8_MUSAM</name>
<dbReference type="Gramene" id="Ma04_t12310.1">
    <property type="protein sequence ID" value="Ma04_p12310.1"/>
    <property type="gene ID" value="Ma04_g12310"/>
</dbReference>
<dbReference type="Pfam" id="PF10276">
    <property type="entry name" value="zf-CHCC"/>
    <property type="match status" value="1"/>
</dbReference>
<protein>
    <recommendedName>
        <fullName evidence="1">Zinc finger CHCC-type domain-containing protein</fullName>
    </recommendedName>
</protein>
<dbReference type="PANTHER" id="PTHR13156">
    <property type="entry name" value="NADH-UBIQUINONE OXIDOREDUCTASE 13 KD-A SUBUNIT"/>
    <property type="match status" value="1"/>
</dbReference>
<feature type="domain" description="Zinc finger CHCC-type" evidence="1">
    <location>
        <begin position="86"/>
        <end position="123"/>
    </location>
</feature>
<evidence type="ECO:0000313" key="2">
    <source>
        <dbReference type="EnsemblPlants" id="Ma04_p12310.1"/>
    </source>
</evidence>
<dbReference type="EnsemblPlants" id="Ma04_t12310.1">
    <property type="protein sequence ID" value="Ma04_p12310.1"/>
    <property type="gene ID" value="Ma04_g12310"/>
</dbReference>
<dbReference type="AlphaFoldDB" id="A0A804INW8"/>
<dbReference type="PANTHER" id="PTHR13156:SF0">
    <property type="entry name" value="NADH DEHYDROGENASE [UBIQUINONE] IRON-SULFUR PROTEIN 6, MITOCHONDRIAL"/>
    <property type="match status" value="1"/>
</dbReference>
<sequence>MAMSASATRRLPRLLKTQDPFRGPPRARARAFNFLVSEHTAKWLQVLDSIRSWKFPHSFAELDVDVRLGVLLVQLINEVPPVKFEGRIVACEGDSNPALGHPIEFICLDLEAPAVCKHCGFRYVQDHHH</sequence>